<feature type="transmembrane region" description="Helical" evidence="1">
    <location>
        <begin position="62"/>
        <end position="82"/>
    </location>
</feature>
<gene>
    <name evidence="2" type="ORF">EDC90_100554</name>
</gene>
<evidence type="ECO:0000256" key="1">
    <source>
        <dbReference type="SAM" id="Phobius"/>
    </source>
</evidence>
<evidence type="ECO:0000313" key="2">
    <source>
        <dbReference type="EMBL" id="TCT42039.1"/>
    </source>
</evidence>
<dbReference type="PANTHER" id="PTHR41795">
    <property type="entry name" value="EXOPOLYSACCHARIDE SYNTHESIS PROTEIN"/>
    <property type="match status" value="1"/>
</dbReference>
<protein>
    <recommendedName>
        <fullName evidence="4">Exopolysaccharide synthesis protein ExoD</fullName>
    </recommendedName>
</protein>
<organism evidence="2 3">
    <name type="scientific">Martelella mediterranea</name>
    <dbReference type="NCBI Taxonomy" id="293089"/>
    <lineage>
        <taxon>Bacteria</taxon>
        <taxon>Pseudomonadati</taxon>
        <taxon>Pseudomonadota</taxon>
        <taxon>Alphaproteobacteria</taxon>
        <taxon>Hyphomicrobiales</taxon>
        <taxon>Aurantimonadaceae</taxon>
        <taxon>Martelella</taxon>
    </lineage>
</organism>
<proteinExistence type="predicted"/>
<dbReference type="Proteomes" id="UP000295097">
    <property type="component" value="Unassembled WGS sequence"/>
</dbReference>
<dbReference type="EMBL" id="SMAR01000005">
    <property type="protein sequence ID" value="TCT42039.1"/>
    <property type="molecule type" value="Genomic_DNA"/>
</dbReference>
<dbReference type="Pfam" id="PF06055">
    <property type="entry name" value="ExoD"/>
    <property type="match status" value="1"/>
</dbReference>
<dbReference type="PIRSF" id="PIRSF033239">
    <property type="entry name" value="ExoD"/>
    <property type="match status" value="1"/>
</dbReference>
<feature type="transmembrane region" description="Helical" evidence="1">
    <location>
        <begin position="153"/>
        <end position="171"/>
    </location>
</feature>
<keyword evidence="1" id="KW-0812">Transmembrane</keyword>
<dbReference type="AlphaFoldDB" id="A0A4R3NW49"/>
<feature type="transmembrane region" description="Helical" evidence="1">
    <location>
        <begin position="38"/>
        <end position="56"/>
    </location>
</feature>
<comment type="caution">
    <text evidence="2">The sequence shown here is derived from an EMBL/GenBank/DDBJ whole genome shotgun (WGS) entry which is preliminary data.</text>
</comment>
<keyword evidence="1" id="KW-1133">Transmembrane helix</keyword>
<dbReference type="InterPro" id="IPR010331">
    <property type="entry name" value="ExoD"/>
</dbReference>
<feature type="transmembrane region" description="Helical" evidence="1">
    <location>
        <begin position="178"/>
        <end position="198"/>
    </location>
</feature>
<keyword evidence="3" id="KW-1185">Reference proteome</keyword>
<dbReference type="PANTHER" id="PTHR41795:SF1">
    <property type="entry name" value="EXOPOLYSACCHARIDE SYNTHESIS PROTEIN"/>
    <property type="match status" value="1"/>
</dbReference>
<sequence length="199" mass="21512">MSAEKTRESQQHPLTNIARQALSQTQGDQVSVGDMVRAFGHASFVPLLIIPALLVVSPLGGVPGLSSLFGIIIVLIAGQSLIGRKSIWLPGLLANRSIESDKAASAFKRIMPVTRFIDRHNRARLSFLFRDPFLPALPLACVLSGAAMPFLEIVPFASAFLGVAVMLIAYSMLSRDGLFALFALVPLVVAIWVARFIIF</sequence>
<dbReference type="RefSeq" id="WP_132309209.1">
    <property type="nucleotide sequence ID" value="NZ_SMAR01000005.1"/>
</dbReference>
<keyword evidence="1" id="KW-0472">Membrane</keyword>
<dbReference type="OrthoDB" id="7949130at2"/>
<reference evidence="2 3" key="1">
    <citation type="submission" date="2019-03" db="EMBL/GenBank/DDBJ databases">
        <title>Freshwater and sediment microbial communities from various areas in North America, analyzing microbe dynamics in response to fracking.</title>
        <authorList>
            <person name="Lamendella R."/>
        </authorList>
    </citation>
    <scope>NUCLEOTIDE SEQUENCE [LARGE SCALE GENOMIC DNA]</scope>
    <source>
        <strain evidence="2 3">175.2</strain>
    </source>
</reference>
<evidence type="ECO:0000313" key="3">
    <source>
        <dbReference type="Proteomes" id="UP000295097"/>
    </source>
</evidence>
<accession>A0A4R3NW49</accession>
<evidence type="ECO:0008006" key="4">
    <source>
        <dbReference type="Google" id="ProtNLM"/>
    </source>
</evidence>
<name>A0A4R3NW49_9HYPH</name>
<feature type="transmembrane region" description="Helical" evidence="1">
    <location>
        <begin position="127"/>
        <end position="147"/>
    </location>
</feature>